<keyword evidence="16" id="KW-1185">Reference proteome</keyword>
<dbReference type="EMBL" id="JBFXLS010000034">
    <property type="protein sequence ID" value="KAL2825846.1"/>
    <property type="molecule type" value="Genomic_DNA"/>
</dbReference>
<comment type="catalytic activity">
    <reaction evidence="10">
        <text>Hydrolysis of (1-&gt;4)-beta-D-xylans, to remove successive D-xylose residues from the non-reducing termini.</text>
        <dbReference type="EC" id="3.2.1.37"/>
    </reaction>
</comment>
<dbReference type="InterPro" id="IPR036881">
    <property type="entry name" value="Glyco_hydro_3_C_sf"/>
</dbReference>
<evidence type="ECO:0000256" key="10">
    <source>
        <dbReference type="ARBA" id="ARBA00024574"/>
    </source>
</evidence>
<evidence type="ECO:0000259" key="14">
    <source>
        <dbReference type="Pfam" id="PF01915"/>
    </source>
</evidence>
<dbReference type="Proteomes" id="UP001610335">
    <property type="component" value="Unassembled WGS sequence"/>
</dbReference>
<comment type="similarity">
    <text evidence="2">Belongs to the glycosyl hydrolase 3 family.</text>
</comment>
<comment type="pathway">
    <text evidence="1">Glycan degradation; xylan degradation.</text>
</comment>
<protein>
    <recommendedName>
        <fullName evidence="11">xylan 1,4-beta-xylosidase</fullName>
        <ecNumber evidence="11">3.2.1.37</ecNumber>
    </recommendedName>
</protein>
<evidence type="ECO:0000259" key="13">
    <source>
        <dbReference type="Pfam" id="PF00933"/>
    </source>
</evidence>
<dbReference type="SUPFAM" id="SSF51445">
    <property type="entry name" value="(Trans)glycosidases"/>
    <property type="match status" value="1"/>
</dbReference>
<dbReference type="Pfam" id="PF00933">
    <property type="entry name" value="Glyco_hydro_3"/>
    <property type="match status" value="1"/>
</dbReference>
<dbReference type="InterPro" id="IPR001764">
    <property type="entry name" value="Glyco_hydro_3_N"/>
</dbReference>
<accession>A0ABR4IDM7</accession>
<dbReference type="InterPro" id="IPR017853">
    <property type="entry name" value="GH"/>
</dbReference>
<feature type="chain" id="PRO_5047522992" description="xylan 1,4-beta-xylosidase" evidence="12">
    <location>
        <begin position="25"/>
        <end position="752"/>
    </location>
</feature>
<evidence type="ECO:0000256" key="11">
    <source>
        <dbReference type="ARBA" id="ARBA00026107"/>
    </source>
</evidence>
<dbReference type="InterPro" id="IPR002772">
    <property type="entry name" value="Glyco_hydro_3_C"/>
</dbReference>
<dbReference type="PANTHER" id="PTHR42721:SF3">
    <property type="entry name" value="BETA-D-XYLOSIDASE 5-RELATED"/>
    <property type="match status" value="1"/>
</dbReference>
<evidence type="ECO:0000256" key="3">
    <source>
        <dbReference type="ARBA" id="ARBA00022651"/>
    </source>
</evidence>
<evidence type="ECO:0000256" key="4">
    <source>
        <dbReference type="ARBA" id="ARBA00022729"/>
    </source>
</evidence>
<keyword evidence="7" id="KW-0119">Carbohydrate metabolism</keyword>
<evidence type="ECO:0000256" key="12">
    <source>
        <dbReference type="SAM" id="SignalP"/>
    </source>
</evidence>
<keyword evidence="3" id="KW-0858">Xylan degradation</keyword>
<dbReference type="Gene3D" id="3.20.20.300">
    <property type="entry name" value="Glycoside hydrolase, family 3, N-terminal domain"/>
    <property type="match status" value="1"/>
</dbReference>
<feature type="domain" description="Glycoside hydrolase family 3 C-terminal" evidence="14">
    <location>
        <begin position="383"/>
        <end position="607"/>
    </location>
</feature>
<organism evidence="15 16">
    <name type="scientific">Aspergillus cavernicola</name>
    <dbReference type="NCBI Taxonomy" id="176166"/>
    <lineage>
        <taxon>Eukaryota</taxon>
        <taxon>Fungi</taxon>
        <taxon>Dikarya</taxon>
        <taxon>Ascomycota</taxon>
        <taxon>Pezizomycotina</taxon>
        <taxon>Eurotiomycetes</taxon>
        <taxon>Eurotiomycetidae</taxon>
        <taxon>Eurotiales</taxon>
        <taxon>Aspergillaceae</taxon>
        <taxon>Aspergillus</taxon>
        <taxon>Aspergillus subgen. Nidulantes</taxon>
    </lineage>
</organism>
<comment type="caution">
    <text evidence="15">The sequence shown here is derived from an EMBL/GenBank/DDBJ whole genome shotgun (WGS) entry which is preliminary data.</text>
</comment>
<evidence type="ECO:0000256" key="8">
    <source>
        <dbReference type="ARBA" id="ARBA00023295"/>
    </source>
</evidence>
<proteinExistence type="inferred from homology"/>
<feature type="domain" description="Glycoside hydrolase family 3 N-terminal" evidence="13">
    <location>
        <begin position="105"/>
        <end position="341"/>
    </location>
</feature>
<dbReference type="InterPro" id="IPR044993">
    <property type="entry name" value="BXL"/>
</dbReference>
<feature type="signal peptide" evidence="12">
    <location>
        <begin position="1"/>
        <end position="24"/>
    </location>
</feature>
<dbReference type="PANTHER" id="PTHR42721">
    <property type="entry name" value="SUGAR HYDROLASE-RELATED"/>
    <property type="match status" value="1"/>
</dbReference>
<reference evidence="15 16" key="1">
    <citation type="submission" date="2024-07" db="EMBL/GenBank/DDBJ databases">
        <title>Section-level genome sequencing and comparative genomics of Aspergillus sections Usti and Cavernicolus.</title>
        <authorList>
            <consortium name="Lawrence Berkeley National Laboratory"/>
            <person name="Nybo J.L."/>
            <person name="Vesth T.C."/>
            <person name="Theobald S."/>
            <person name="Frisvad J.C."/>
            <person name="Larsen T.O."/>
            <person name="Kjaerboelling I."/>
            <person name="Rothschild-Mancinelli K."/>
            <person name="Lyhne E.K."/>
            <person name="Kogle M.E."/>
            <person name="Barry K."/>
            <person name="Clum A."/>
            <person name="Na H."/>
            <person name="Ledsgaard L."/>
            <person name="Lin J."/>
            <person name="Lipzen A."/>
            <person name="Kuo A."/>
            <person name="Riley R."/>
            <person name="Mondo S."/>
            <person name="LaButti K."/>
            <person name="Haridas S."/>
            <person name="Pangalinan J."/>
            <person name="Salamov A.A."/>
            <person name="Simmons B.A."/>
            <person name="Magnuson J.K."/>
            <person name="Chen J."/>
            <person name="Drula E."/>
            <person name="Henrissat B."/>
            <person name="Wiebenga A."/>
            <person name="Lubbers R.J."/>
            <person name="Gomes A.C."/>
            <person name="Makela M.R."/>
            <person name="Stajich J."/>
            <person name="Grigoriev I.V."/>
            <person name="Mortensen U.H."/>
            <person name="De vries R.P."/>
            <person name="Baker S.E."/>
            <person name="Andersen M.R."/>
        </authorList>
    </citation>
    <scope>NUCLEOTIDE SEQUENCE [LARGE SCALE GENOMIC DNA]</scope>
    <source>
        <strain evidence="15 16">CBS 600.67</strain>
    </source>
</reference>
<dbReference type="InterPro" id="IPR036962">
    <property type="entry name" value="Glyco_hydro_3_N_sf"/>
</dbReference>
<evidence type="ECO:0000313" key="15">
    <source>
        <dbReference type="EMBL" id="KAL2825846.1"/>
    </source>
</evidence>
<dbReference type="Gene3D" id="3.40.50.1700">
    <property type="entry name" value="Glycoside hydrolase family 3 C-terminal domain"/>
    <property type="match status" value="1"/>
</dbReference>
<gene>
    <name evidence="15" type="ORF">BDW59DRAFT_172206</name>
</gene>
<evidence type="ECO:0000256" key="6">
    <source>
        <dbReference type="ARBA" id="ARBA00023180"/>
    </source>
</evidence>
<evidence type="ECO:0000256" key="9">
    <source>
        <dbReference type="ARBA" id="ARBA00023326"/>
    </source>
</evidence>
<evidence type="ECO:0000256" key="5">
    <source>
        <dbReference type="ARBA" id="ARBA00022801"/>
    </source>
</evidence>
<evidence type="ECO:0000256" key="1">
    <source>
        <dbReference type="ARBA" id="ARBA00004851"/>
    </source>
</evidence>
<keyword evidence="4 12" id="KW-0732">Signal</keyword>
<keyword evidence="6" id="KW-0325">Glycoprotein</keyword>
<keyword evidence="9" id="KW-0624">Polysaccharide degradation</keyword>
<evidence type="ECO:0000256" key="7">
    <source>
        <dbReference type="ARBA" id="ARBA00023277"/>
    </source>
</evidence>
<name>A0ABR4IDM7_9EURO</name>
<dbReference type="EC" id="3.2.1.37" evidence="11"/>
<dbReference type="SUPFAM" id="SSF52279">
    <property type="entry name" value="Beta-D-glucan exohydrolase, C-terminal domain"/>
    <property type="match status" value="1"/>
</dbReference>
<keyword evidence="8" id="KW-0326">Glycosidase</keyword>
<dbReference type="Pfam" id="PF01915">
    <property type="entry name" value="Glyco_hydro_3_C"/>
    <property type="match status" value="1"/>
</dbReference>
<keyword evidence="5" id="KW-0378">Hydrolase</keyword>
<sequence>MVALKNSWHYASALTLILPTLAQSNYPDCTTGPLSQLAVCDVSLDPSTRAKALVAAMTLEEKINNTGHEAAGAPRLGLPAYNWWNEALHGVAAKHGVTFEDEGEFSYATSFPAPIVLGATFNDELVREVANIISTEARAFSNSDNAGLDYWTPNINPFKDPAGVGDRKHRVKTRFISPGDDLENPKVLATCKHLSAYDLEEWGGISRFEFDAHVSMQDLVEYYLPPFKTCAMDAHVGAFMCSYNAVNGVPGCADRYFLQTVLREHWKWEVPGHWVTGDCGAIERIQTWHHYVDDAPSAAAAALNAGVDLDCGSYFPDYLGEAERQGLVTEETLDKALTRLYTSLVQLGYFDPAGDQPLRSLAWEDVSTAEAEVVARDVATQGTVLLKNIDRTLPLSRNGTLTLVGPYINFTTEMQSNYAGPAKYIPTMIEAAEQLGYTVLTVQGTEINTTSTDGFEDALSAAQEADMVIFFGGMDNGIEEESLDRTRIDWPGNQEDLILRLAETGKPLTVVQFGGGQLDDSQLLSKSNIGAIVWVGYPSQAGGVGVFDILTGNVAPAGRLPITQYPKSYVDEIPMTDMNLRPGPNNPGRTYRWYDDSVLPFGFGLHYTTFKVSWAKKNFGQYDSASLTNGDRADLNTLDTFSLTVTNTGDVTSDYVALVFASAPDVGPQPSYRNHLPKRVNILPIQGLNPTKRSLHNILAQTEEVLRNLRHTGIGAVESSDENCIFAVGVEFLVDCTLRECGHLVERERVLD</sequence>
<evidence type="ECO:0000313" key="16">
    <source>
        <dbReference type="Proteomes" id="UP001610335"/>
    </source>
</evidence>
<evidence type="ECO:0000256" key="2">
    <source>
        <dbReference type="ARBA" id="ARBA00005336"/>
    </source>
</evidence>